<reference evidence="1 2" key="1">
    <citation type="submission" date="2018-07" db="EMBL/GenBank/DDBJ databases">
        <title>Genomic Encyclopedia of Type Strains, Phase IV (KMG-IV): sequencing the most valuable type-strain genomes for metagenomic binning, comparative biology and taxonomic classification.</title>
        <authorList>
            <person name="Goeker M."/>
        </authorList>
    </citation>
    <scope>NUCLEOTIDE SEQUENCE [LARGE SCALE GENOMIC DNA]</scope>
    <source>
        <strain evidence="1 2">DSM 103736</strain>
    </source>
</reference>
<sequence>MKKILVLTSRFPFPVIGGDRLRIYQMCKALSEHYELHLLSLSDSKKNCVDNNDRVFSHVETVYLPKWKSYLNVILSLISFSKKPMQLAYYSSSDYKNKIRRMINDYDAVFCHLVRTSDSIPDFDGIKIIDMTDAISLNYSRVKLKSNKGLLDHIYSLEYKKLHEYEKMMPKKFDVVCLISQVDSDYLFENNTPSNVVIASNGVEFDRFPVSNVPSKDLVFIGNMLSVQNIDAAQWFIDHVLPKLEQHGDFRFKIIGRISESMKLKFNSYKGVYATGEVDCVSSHAQPALAGICSVRLGAGVQNKVLEYMALGIPAIVSSVGAEGIPARPGVDFIVVDTPDEYVNSIIKLNDSSELFNTLSKNGRKFVENNQSWSSSLTPFLSKIDMLIVK</sequence>
<dbReference type="PANTHER" id="PTHR12526:SF600">
    <property type="entry name" value="GLYCOSYL TRANSFERASE GROUP 1"/>
    <property type="match status" value="1"/>
</dbReference>
<gene>
    <name evidence="1" type="ORF">C8D90_101126</name>
</gene>
<evidence type="ECO:0000313" key="2">
    <source>
        <dbReference type="Proteomes" id="UP000254848"/>
    </source>
</evidence>
<name>A0A370R3Q9_9GAMM</name>
<dbReference type="Gene3D" id="3.40.50.2000">
    <property type="entry name" value="Glycogen Phosphorylase B"/>
    <property type="match status" value="2"/>
</dbReference>
<protein>
    <submittedName>
        <fullName evidence="1">Glycosyltransferase involved in cell wall biosynthesis</fullName>
    </submittedName>
</protein>
<comment type="caution">
    <text evidence="1">The sequence shown here is derived from an EMBL/GenBank/DDBJ whole genome shotgun (WGS) entry which is preliminary data.</text>
</comment>
<dbReference type="OrthoDB" id="9815351at2"/>
<dbReference type="PANTHER" id="PTHR12526">
    <property type="entry name" value="GLYCOSYLTRANSFERASE"/>
    <property type="match status" value="1"/>
</dbReference>
<evidence type="ECO:0000313" key="1">
    <source>
        <dbReference type="EMBL" id="RDK96695.1"/>
    </source>
</evidence>
<proteinExistence type="predicted"/>
<dbReference type="AlphaFoldDB" id="A0A370R3Q9"/>
<accession>A0A370R3Q9</accession>
<dbReference type="Proteomes" id="UP000254848">
    <property type="component" value="Unassembled WGS sequence"/>
</dbReference>
<dbReference type="CDD" id="cd03801">
    <property type="entry name" value="GT4_PimA-like"/>
    <property type="match status" value="1"/>
</dbReference>
<keyword evidence="1" id="KW-0808">Transferase</keyword>
<dbReference type="GO" id="GO:0016757">
    <property type="term" value="F:glycosyltransferase activity"/>
    <property type="evidence" value="ECO:0007669"/>
    <property type="project" value="TreeGrafter"/>
</dbReference>
<dbReference type="SUPFAM" id="SSF53756">
    <property type="entry name" value="UDP-Glycosyltransferase/glycogen phosphorylase"/>
    <property type="match status" value="1"/>
</dbReference>
<dbReference type="Pfam" id="PF13692">
    <property type="entry name" value="Glyco_trans_1_4"/>
    <property type="match status" value="1"/>
</dbReference>
<dbReference type="RefSeq" id="WP_147291304.1">
    <property type="nucleotide sequence ID" value="NZ_QRAP01000001.1"/>
</dbReference>
<keyword evidence="2" id="KW-1185">Reference proteome</keyword>
<organism evidence="1 2">
    <name type="scientific">Enterobacillus tribolii</name>
    <dbReference type="NCBI Taxonomy" id="1487935"/>
    <lineage>
        <taxon>Bacteria</taxon>
        <taxon>Pseudomonadati</taxon>
        <taxon>Pseudomonadota</taxon>
        <taxon>Gammaproteobacteria</taxon>
        <taxon>Enterobacterales</taxon>
        <taxon>Hafniaceae</taxon>
        <taxon>Enterobacillus</taxon>
    </lineage>
</organism>
<dbReference type="EMBL" id="QRAP01000001">
    <property type="protein sequence ID" value="RDK96695.1"/>
    <property type="molecule type" value="Genomic_DNA"/>
</dbReference>